<organism evidence="2">
    <name type="scientific">Octopus bimaculoides</name>
    <name type="common">California two-spotted octopus</name>
    <dbReference type="NCBI Taxonomy" id="37653"/>
    <lineage>
        <taxon>Eukaryota</taxon>
        <taxon>Metazoa</taxon>
        <taxon>Spiralia</taxon>
        <taxon>Lophotrochozoa</taxon>
        <taxon>Mollusca</taxon>
        <taxon>Cephalopoda</taxon>
        <taxon>Coleoidea</taxon>
        <taxon>Octopodiformes</taxon>
        <taxon>Octopoda</taxon>
        <taxon>Incirrata</taxon>
        <taxon>Octopodidae</taxon>
        <taxon>Octopus</taxon>
    </lineage>
</organism>
<proteinExistence type="predicted"/>
<reference evidence="2" key="1">
    <citation type="submission" date="2015-07" db="EMBL/GenBank/DDBJ databases">
        <title>MeaNS - Measles Nucleotide Surveillance Program.</title>
        <authorList>
            <person name="Tran T."/>
            <person name="Druce J."/>
        </authorList>
    </citation>
    <scope>NUCLEOTIDE SEQUENCE</scope>
    <source>
        <strain evidence="2">UCB-OBI-ISO-001</strain>
        <tissue evidence="2">Gonad</tissue>
    </source>
</reference>
<evidence type="ECO:0000313" key="2">
    <source>
        <dbReference type="EMBL" id="KOG00933.1"/>
    </source>
</evidence>
<dbReference type="EMBL" id="KQ415687">
    <property type="protein sequence ID" value="KOG00933.1"/>
    <property type="molecule type" value="Genomic_DNA"/>
</dbReference>
<evidence type="ECO:0000256" key="1">
    <source>
        <dbReference type="SAM" id="SignalP"/>
    </source>
</evidence>
<dbReference type="AlphaFoldDB" id="A0A0L8IHK1"/>
<name>A0A0L8IHK1_OCTBM</name>
<protein>
    <submittedName>
        <fullName evidence="2">Uncharacterized protein</fullName>
    </submittedName>
</protein>
<sequence length="68" mass="7105">MLLPATLAAILVVLVCQFAVLEPTPPSSSSSIVSCSASSSPGLLFLPWEALSAPKYLVVEPKVIMYLG</sequence>
<keyword evidence="1" id="KW-0732">Signal</keyword>
<feature type="chain" id="PRO_5005584426" evidence="1">
    <location>
        <begin position="24"/>
        <end position="68"/>
    </location>
</feature>
<accession>A0A0L8IHK1</accession>
<feature type="signal peptide" evidence="1">
    <location>
        <begin position="1"/>
        <end position="23"/>
    </location>
</feature>
<gene>
    <name evidence="2" type="ORF">OCBIM_22021821mg</name>
</gene>